<dbReference type="AlphaFoldDB" id="A0A8C0JDC4"/>
<protein>
    <recommendedName>
        <fullName evidence="2">ribonuclease H</fullName>
        <ecNumber evidence="2">3.1.26.4</ecNumber>
    </recommendedName>
</protein>
<dbReference type="EC" id="3.1.26.4" evidence="2"/>
<keyword evidence="5" id="KW-0540">Nuclease</keyword>
<keyword evidence="8" id="KW-0695">RNA-directed DNA polymerase</keyword>
<evidence type="ECO:0000256" key="5">
    <source>
        <dbReference type="ARBA" id="ARBA00022722"/>
    </source>
</evidence>
<organism evidence="10 11">
    <name type="scientific">Chelonoidis abingdonii</name>
    <name type="common">Abingdon island giant tortoise</name>
    <name type="synonym">Testudo abingdonii</name>
    <dbReference type="NCBI Taxonomy" id="106734"/>
    <lineage>
        <taxon>Eukaryota</taxon>
        <taxon>Metazoa</taxon>
        <taxon>Chordata</taxon>
        <taxon>Craniata</taxon>
        <taxon>Vertebrata</taxon>
        <taxon>Euteleostomi</taxon>
        <taxon>Archelosauria</taxon>
        <taxon>Testudinata</taxon>
        <taxon>Testudines</taxon>
        <taxon>Cryptodira</taxon>
        <taxon>Durocryptodira</taxon>
        <taxon>Testudinoidea</taxon>
        <taxon>Testudinidae</taxon>
        <taxon>Chelonoidis</taxon>
    </lineage>
</organism>
<evidence type="ECO:0000256" key="1">
    <source>
        <dbReference type="ARBA" id="ARBA00010879"/>
    </source>
</evidence>
<evidence type="ECO:0000256" key="2">
    <source>
        <dbReference type="ARBA" id="ARBA00012180"/>
    </source>
</evidence>
<accession>A0A8C0JDC4</accession>
<keyword evidence="4" id="KW-0548">Nucleotidyltransferase</keyword>
<feature type="domain" description="Reverse transcriptase" evidence="9">
    <location>
        <begin position="1"/>
        <end position="66"/>
    </location>
</feature>
<evidence type="ECO:0000256" key="6">
    <source>
        <dbReference type="ARBA" id="ARBA00022759"/>
    </source>
</evidence>
<dbReference type="InterPro" id="IPR043502">
    <property type="entry name" value="DNA/RNA_pol_sf"/>
</dbReference>
<evidence type="ECO:0000256" key="7">
    <source>
        <dbReference type="ARBA" id="ARBA00022801"/>
    </source>
</evidence>
<comment type="similarity">
    <text evidence="1">Belongs to the beta type-B retroviral polymerase family. HERV class-II K(HML-2) pol subfamily.</text>
</comment>
<evidence type="ECO:0000313" key="11">
    <source>
        <dbReference type="Proteomes" id="UP000694404"/>
    </source>
</evidence>
<dbReference type="GO" id="GO:0003964">
    <property type="term" value="F:RNA-directed DNA polymerase activity"/>
    <property type="evidence" value="ECO:0007669"/>
    <property type="project" value="UniProtKB-KW"/>
</dbReference>
<dbReference type="PROSITE" id="PS50878">
    <property type="entry name" value="RT_POL"/>
    <property type="match status" value="1"/>
</dbReference>
<evidence type="ECO:0000259" key="9">
    <source>
        <dbReference type="PROSITE" id="PS50878"/>
    </source>
</evidence>
<evidence type="ECO:0000256" key="3">
    <source>
        <dbReference type="ARBA" id="ARBA00022679"/>
    </source>
</evidence>
<keyword evidence="6" id="KW-0255">Endonuclease</keyword>
<dbReference type="InterPro" id="IPR050951">
    <property type="entry name" value="Retrovirus_Pol_polyprotein"/>
</dbReference>
<dbReference type="InterPro" id="IPR000477">
    <property type="entry name" value="RT_dom"/>
</dbReference>
<proteinExistence type="inferred from homology"/>
<dbReference type="Gene3D" id="3.10.20.370">
    <property type="match status" value="1"/>
</dbReference>
<dbReference type="GeneTree" id="ENSGT01100000263500"/>
<name>A0A8C0JDC4_CHEAB</name>
<reference evidence="10" key="1">
    <citation type="submission" date="2025-08" db="UniProtKB">
        <authorList>
            <consortium name="Ensembl"/>
        </authorList>
    </citation>
    <scope>IDENTIFICATION</scope>
</reference>
<dbReference type="Pfam" id="PF00078">
    <property type="entry name" value="RVT_1"/>
    <property type="match status" value="1"/>
</dbReference>
<keyword evidence="11" id="KW-1185">Reference proteome</keyword>
<sequence length="335" mass="37736">MDKLLRPHANYAAAYLDDIVIHSPDWETHLDKVEAVLDALRKAGLTANPLKCVIGLAEAKYLGHVVGRGVVKPQWNKVEAIQDWPRPIRKKQVRAFLGIVGYYRRFIPHFATRAGPLTDLIKARGPEIVKWTDAAEAAFADLRTALCCHPVLMAPDFEKEFILQTDASEVGLGAVLSQMVGEEEHPILYLSRKLLPREQKYAVVEKECLAIKWAMETLRYYLLGRRFTLVTDHAPLQWMHRNKERNARVTRWFLSLQPFHFRVQHRAGSQHGNADGLSRQHCLSSRVAQPLGVEQGGGICDTAWPEGSIRVLAGGLIPCQGRKVCFRLTRTAVAN</sequence>
<dbReference type="InterPro" id="IPR043128">
    <property type="entry name" value="Rev_trsase/Diguanyl_cyclase"/>
</dbReference>
<dbReference type="InterPro" id="IPR041373">
    <property type="entry name" value="RT_RNaseH"/>
</dbReference>
<dbReference type="CDD" id="cd09274">
    <property type="entry name" value="RNase_HI_RT_Ty3"/>
    <property type="match status" value="1"/>
</dbReference>
<evidence type="ECO:0000313" key="10">
    <source>
        <dbReference type="Ensembl" id="ENSCABP00000030871.1"/>
    </source>
</evidence>
<dbReference type="SUPFAM" id="SSF56672">
    <property type="entry name" value="DNA/RNA polymerases"/>
    <property type="match status" value="1"/>
</dbReference>
<dbReference type="Gene3D" id="3.30.70.270">
    <property type="match status" value="2"/>
</dbReference>
<dbReference type="PANTHER" id="PTHR37984">
    <property type="entry name" value="PROTEIN CBG26694"/>
    <property type="match status" value="1"/>
</dbReference>
<reference evidence="10" key="2">
    <citation type="submission" date="2025-09" db="UniProtKB">
        <authorList>
            <consortium name="Ensembl"/>
        </authorList>
    </citation>
    <scope>IDENTIFICATION</scope>
</reference>
<dbReference type="GO" id="GO:0004523">
    <property type="term" value="F:RNA-DNA hybrid ribonuclease activity"/>
    <property type="evidence" value="ECO:0007669"/>
    <property type="project" value="UniProtKB-EC"/>
</dbReference>
<dbReference type="FunFam" id="3.10.20.370:FF:000001">
    <property type="entry name" value="Retrovirus-related Pol polyprotein from transposon 17.6-like protein"/>
    <property type="match status" value="1"/>
</dbReference>
<evidence type="ECO:0000256" key="4">
    <source>
        <dbReference type="ARBA" id="ARBA00022695"/>
    </source>
</evidence>
<keyword evidence="3" id="KW-0808">Transferase</keyword>
<dbReference type="OMA" id="RIMTIRY"/>
<keyword evidence="7" id="KW-0378">Hydrolase</keyword>
<dbReference type="FunFam" id="3.30.70.270:FF:000026">
    <property type="entry name" value="Transposon Ty3-G Gag-Pol polyprotein"/>
    <property type="match status" value="1"/>
</dbReference>
<dbReference type="PANTHER" id="PTHR37984:SF5">
    <property type="entry name" value="PROTEIN NYNRIN-LIKE"/>
    <property type="match status" value="1"/>
</dbReference>
<dbReference type="Pfam" id="PF17917">
    <property type="entry name" value="RT_RNaseH"/>
    <property type="match status" value="1"/>
</dbReference>
<dbReference type="Proteomes" id="UP000694404">
    <property type="component" value="Unplaced"/>
</dbReference>
<dbReference type="Ensembl" id="ENSCABT00000033833.1">
    <property type="protein sequence ID" value="ENSCABP00000030871.1"/>
    <property type="gene ID" value="ENSCABG00000022565.1"/>
</dbReference>
<evidence type="ECO:0000256" key="8">
    <source>
        <dbReference type="ARBA" id="ARBA00022918"/>
    </source>
</evidence>